<dbReference type="HAMAP" id="MF_00315">
    <property type="entry name" value="DXP_synth"/>
    <property type="match status" value="1"/>
</dbReference>
<dbReference type="PROSITE" id="PS00802">
    <property type="entry name" value="TRANSKETOLASE_2"/>
    <property type="match status" value="1"/>
</dbReference>
<feature type="binding site" evidence="11">
    <location>
        <position position="175"/>
    </location>
    <ligand>
        <name>thiamine diphosphate</name>
        <dbReference type="ChEBI" id="CHEBI:58937"/>
    </ligand>
</feature>
<dbReference type="CDD" id="cd07033">
    <property type="entry name" value="TPP_PYR_DXS_TK_like"/>
    <property type="match status" value="1"/>
</dbReference>
<comment type="cofactor">
    <cofactor evidence="11">
        <name>thiamine diphosphate</name>
        <dbReference type="ChEBI" id="CHEBI:58937"/>
    </cofactor>
    <text evidence="11">Binds 1 thiamine pyrophosphate per subunit.</text>
</comment>
<reference evidence="14 15" key="1">
    <citation type="submission" date="2020-03" db="EMBL/GenBank/DDBJ databases">
        <title>Sequencing the genomes of 1000 actinobacteria strains.</title>
        <authorList>
            <person name="Klenk H.-P."/>
        </authorList>
    </citation>
    <scope>NUCLEOTIDE SEQUENCE [LARGE SCALE GENOMIC DNA]</scope>
    <source>
        <strain evidence="14 15">DSM 45490</strain>
    </source>
</reference>
<keyword evidence="5 11" id="KW-0479">Metal-binding</keyword>
<dbReference type="AlphaFoldDB" id="A0A7X6A3N7"/>
<feature type="binding site" evidence="11">
    <location>
        <position position="175"/>
    </location>
    <ligand>
        <name>Mg(2+)</name>
        <dbReference type="ChEBI" id="CHEBI:18420"/>
    </ligand>
</feature>
<dbReference type="GO" id="GO:0030976">
    <property type="term" value="F:thiamine pyrophosphate binding"/>
    <property type="evidence" value="ECO:0007669"/>
    <property type="project" value="UniProtKB-UniRule"/>
</dbReference>
<feature type="binding site" evidence="11">
    <location>
        <position position="286"/>
    </location>
    <ligand>
        <name>thiamine diphosphate</name>
        <dbReference type="ChEBI" id="CHEBI:58937"/>
    </ligand>
</feature>
<feature type="region of interest" description="Disordered" evidence="12">
    <location>
        <begin position="613"/>
        <end position="633"/>
    </location>
</feature>
<dbReference type="InterPro" id="IPR005477">
    <property type="entry name" value="Dxylulose-5-P_synthase"/>
</dbReference>
<evidence type="ECO:0000256" key="7">
    <source>
        <dbReference type="ARBA" id="ARBA00022977"/>
    </source>
</evidence>
<evidence type="ECO:0000259" key="13">
    <source>
        <dbReference type="SMART" id="SM00861"/>
    </source>
</evidence>
<dbReference type="Gene3D" id="3.40.50.920">
    <property type="match status" value="1"/>
</dbReference>
<dbReference type="GO" id="GO:0019288">
    <property type="term" value="P:isopentenyl diphosphate biosynthetic process, methylerythritol 4-phosphate pathway"/>
    <property type="evidence" value="ECO:0007669"/>
    <property type="project" value="TreeGrafter"/>
</dbReference>
<dbReference type="GO" id="GO:0009228">
    <property type="term" value="P:thiamine biosynthetic process"/>
    <property type="evidence" value="ECO:0007669"/>
    <property type="project" value="UniProtKB-UniRule"/>
</dbReference>
<dbReference type="PANTHER" id="PTHR43322">
    <property type="entry name" value="1-D-DEOXYXYLULOSE 5-PHOSPHATE SYNTHASE-RELATED"/>
    <property type="match status" value="1"/>
</dbReference>
<gene>
    <name evidence="11" type="primary">dxs</name>
    <name evidence="14" type="ORF">BJY22_005827</name>
</gene>
<feature type="binding site" evidence="11">
    <location>
        <position position="145"/>
    </location>
    <ligand>
        <name>Mg(2+)</name>
        <dbReference type="ChEBI" id="CHEBI:18420"/>
    </ligand>
</feature>
<name>A0A7X6A3N7_9ACTN</name>
<dbReference type="Pfam" id="PF02780">
    <property type="entry name" value="Transketolase_C"/>
    <property type="match status" value="1"/>
</dbReference>
<dbReference type="GO" id="GO:0000287">
    <property type="term" value="F:magnesium ion binding"/>
    <property type="evidence" value="ECO:0007669"/>
    <property type="project" value="UniProtKB-UniRule"/>
</dbReference>
<keyword evidence="15" id="KW-1185">Reference proteome</keyword>
<dbReference type="InterPro" id="IPR009014">
    <property type="entry name" value="Transketo_C/PFOR_II"/>
</dbReference>
<keyword evidence="8 11" id="KW-0786">Thiamine pyrophosphate</keyword>
<dbReference type="EMBL" id="JAASRO010000001">
    <property type="protein sequence ID" value="NIK60110.1"/>
    <property type="molecule type" value="Genomic_DNA"/>
</dbReference>
<dbReference type="Gene3D" id="3.40.50.970">
    <property type="match status" value="2"/>
</dbReference>
<comment type="caution">
    <text evidence="14">The sequence shown here is derived from an EMBL/GenBank/DDBJ whole genome shotgun (WGS) entry which is preliminary data.</text>
</comment>
<evidence type="ECO:0000256" key="8">
    <source>
        <dbReference type="ARBA" id="ARBA00023052"/>
    </source>
</evidence>
<dbReference type="GO" id="GO:0016114">
    <property type="term" value="P:terpenoid biosynthetic process"/>
    <property type="evidence" value="ECO:0007669"/>
    <property type="project" value="UniProtKB-UniRule"/>
</dbReference>
<dbReference type="RefSeq" id="WP_167212927.1">
    <property type="nucleotide sequence ID" value="NZ_JAASRO010000001.1"/>
</dbReference>
<dbReference type="InterPro" id="IPR049557">
    <property type="entry name" value="Transketolase_CS"/>
</dbReference>
<dbReference type="UniPathway" id="UPA00064">
    <property type="reaction ID" value="UER00091"/>
</dbReference>
<dbReference type="InterPro" id="IPR029061">
    <property type="entry name" value="THDP-binding"/>
</dbReference>
<accession>A0A7X6A3N7</accession>
<evidence type="ECO:0000256" key="2">
    <source>
        <dbReference type="ARBA" id="ARBA00011081"/>
    </source>
</evidence>
<dbReference type="GO" id="GO:0008661">
    <property type="term" value="F:1-deoxy-D-xylulose-5-phosphate synthase activity"/>
    <property type="evidence" value="ECO:0007669"/>
    <property type="project" value="UniProtKB-UniRule"/>
</dbReference>
<dbReference type="PROSITE" id="PS00801">
    <property type="entry name" value="TRANSKETOLASE_1"/>
    <property type="match status" value="1"/>
</dbReference>
<feature type="binding site" evidence="11">
    <location>
        <begin position="114"/>
        <end position="116"/>
    </location>
    <ligand>
        <name>thiamine diphosphate</name>
        <dbReference type="ChEBI" id="CHEBI:58937"/>
    </ligand>
</feature>
<dbReference type="InterPro" id="IPR005475">
    <property type="entry name" value="Transketolase-like_Pyr-bd"/>
</dbReference>
<proteinExistence type="inferred from homology"/>
<evidence type="ECO:0000256" key="9">
    <source>
        <dbReference type="ARBA" id="ARBA00023229"/>
    </source>
</evidence>
<keyword evidence="4 11" id="KW-0808">Transferase</keyword>
<comment type="function">
    <text evidence="10 11">Catalyzes the acyloin condensation reaction between C atoms 2 and 3 of pyruvate and glyceraldehyde 3-phosphate to yield 1-deoxy-D-xylulose-5-phosphate (DXP).</text>
</comment>
<evidence type="ECO:0000256" key="4">
    <source>
        <dbReference type="ARBA" id="ARBA00022679"/>
    </source>
</evidence>
<dbReference type="Pfam" id="PF13292">
    <property type="entry name" value="DXP_synthase_N"/>
    <property type="match status" value="1"/>
</dbReference>
<feature type="binding site" evidence="11">
    <location>
        <begin position="146"/>
        <end position="147"/>
    </location>
    <ligand>
        <name>thiamine diphosphate</name>
        <dbReference type="ChEBI" id="CHEBI:58937"/>
    </ligand>
</feature>
<dbReference type="GO" id="GO:0005829">
    <property type="term" value="C:cytosol"/>
    <property type="evidence" value="ECO:0007669"/>
    <property type="project" value="TreeGrafter"/>
</dbReference>
<dbReference type="SMART" id="SM00861">
    <property type="entry name" value="Transket_pyr"/>
    <property type="match status" value="1"/>
</dbReference>
<dbReference type="FunFam" id="3.40.50.970:FF:000005">
    <property type="entry name" value="1-deoxy-D-xylulose-5-phosphate synthase"/>
    <property type="match status" value="1"/>
</dbReference>
<keyword evidence="6 11" id="KW-0460">Magnesium</keyword>
<organism evidence="14 15">
    <name type="scientific">Kribbella shirazensis</name>
    <dbReference type="NCBI Taxonomy" id="1105143"/>
    <lineage>
        <taxon>Bacteria</taxon>
        <taxon>Bacillati</taxon>
        <taxon>Actinomycetota</taxon>
        <taxon>Actinomycetes</taxon>
        <taxon>Propionibacteriales</taxon>
        <taxon>Kribbellaceae</taxon>
        <taxon>Kribbella</taxon>
    </lineage>
</organism>
<evidence type="ECO:0000256" key="10">
    <source>
        <dbReference type="ARBA" id="ARBA00055605"/>
    </source>
</evidence>
<dbReference type="PANTHER" id="PTHR43322:SF5">
    <property type="entry name" value="1-DEOXY-D-XYLULOSE-5-PHOSPHATE SYNTHASE, CHLOROPLASTIC"/>
    <property type="match status" value="1"/>
</dbReference>
<evidence type="ECO:0000256" key="1">
    <source>
        <dbReference type="ARBA" id="ARBA00004980"/>
    </source>
</evidence>
<dbReference type="Pfam" id="PF02779">
    <property type="entry name" value="Transket_pyr"/>
    <property type="match status" value="1"/>
</dbReference>
<evidence type="ECO:0000256" key="3">
    <source>
        <dbReference type="ARBA" id="ARBA00011738"/>
    </source>
</evidence>
<sequence length="633" mass="68362">MRVLETVGGPADLKKLTDQQLADLAAEIRDVLVETVSRTGGHLGPNLGMVEITLAMHRVFDSPRDRLVFDTGHQTYVHKLLTGRAGQFDSLRQQGGLSGYPSQAESEHDLVENSHASTALSYADGLAKAYRLRKEDRYVVALIGDGGLTGGMAWEALNNIAAAKDLKLVIIVNDNGRSYSPTVGGLATHLTSLRTNPRYEKILDLIKKNLGRTPYVGPPMYEVLHGVKKGLKDMLAPQGMFEDLGLKYVGPVDGHDRQALEDALRNAKSFGGPVIVHAVTQKGFGYPAAEQDEEDNFHQIRPANKPRGWTDVFSDELVKIGHRRPDVVAITAAMLHPTGLAAFADEFPDRTFDVGIAEQHAVTSAAGLAMGGMHPVVGLYATFLNRAFDQLLLDVALHKCGVTFVLDRAGVTGDDGASHNGMWDMSILQVVPGLRLAAPRDGKRVQELLNEAVEVDDAPTVLRFAKGEVFEDIEAVDRIGQLDVLKRPASDAAKDVLLVGIGSMAATAMDVAQRLEAHGFGVTVVDPRWVKPVDPKLVELAADFTLVVTIEDNGRAGGCGTMIAQALRDAGVRTPLRDFGIPQQFLEHAKRAAVLQEIGLTGQEVAREITEQLTRHDSDALNQPDPAGDRPST</sequence>
<dbReference type="EC" id="2.2.1.7" evidence="11"/>
<evidence type="ECO:0000256" key="12">
    <source>
        <dbReference type="SAM" id="MobiDB-lite"/>
    </source>
</evidence>
<dbReference type="SUPFAM" id="SSF52518">
    <property type="entry name" value="Thiamin diphosphate-binding fold (THDP-binding)"/>
    <property type="match status" value="2"/>
</dbReference>
<comment type="pathway">
    <text evidence="1 11">Metabolic intermediate biosynthesis; 1-deoxy-D-xylulose 5-phosphate biosynthesis; 1-deoxy-D-xylulose 5-phosphate from D-glyceraldehyde 3-phosphate and pyruvate: step 1/1.</text>
</comment>
<dbReference type="FunFam" id="3.40.50.920:FF:000002">
    <property type="entry name" value="1-deoxy-D-xylulose-5-phosphate synthase"/>
    <property type="match status" value="1"/>
</dbReference>
<protein>
    <recommendedName>
        <fullName evidence="11">1-deoxy-D-xylulose-5-phosphate synthase</fullName>
        <ecNumber evidence="11">2.2.1.7</ecNumber>
    </recommendedName>
    <alternativeName>
        <fullName evidence="11">1-deoxyxylulose-5-phosphate synthase</fullName>
        <shortName evidence="11">DXP synthase</shortName>
        <shortName evidence="11">DXPS</shortName>
    </alternativeName>
</protein>
<dbReference type="Proteomes" id="UP000555407">
    <property type="component" value="Unassembled WGS sequence"/>
</dbReference>
<evidence type="ECO:0000256" key="6">
    <source>
        <dbReference type="ARBA" id="ARBA00022842"/>
    </source>
</evidence>
<feature type="binding site" evidence="11">
    <location>
        <position position="73"/>
    </location>
    <ligand>
        <name>thiamine diphosphate</name>
        <dbReference type="ChEBI" id="CHEBI:58937"/>
    </ligand>
</feature>
<evidence type="ECO:0000313" key="14">
    <source>
        <dbReference type="EMBL" id="NIK60110.1"/>
    </source>
</evidence>
<dbReference type="SUPFAM" id="SSF52922">
    <property type="entry name" value="TK C-terminal domain-like"/>
    <property type="match status" value="1"/>
</dbReference>
<evidence type="ECO:0000256" key="11">
    <source>
        <dbReference type="HAMAP-Rule" id="MF_00315"/>
    </source>
</evidence>
<dbReference type="CDD" id="cd02007">
    <property type="entry name" value="TPP_DXS"/>
    <property type="match status" value="1"/>
</dbReference>
<comment type="cofactor">
    <cofactor evidence="11">
        <name>Mg(2+)</name>
        <dbReference type="ChEBI" id="CHEBI:18420"/>
    </cofactor>
    <text evidence="11">Binds 1 Mg(2+) ion per subunit.</text>
</comment>
<comment type="subunit">
    <text evidence="3 11">Homodimer.</text>
</comment>
<dbReference type="InterPro" id="IPR033248">
    <property type="entry name" value="Transketolase_C"/>
</dbReference>
<comment type="catalytic activity">
    <reaction evidence="11">
        <text>D-glyceraldehyde 3-phosphate + pyruvate + H(+) = 1-deoxy-D-xylulose 5-phosphate + CO2</text>
        <dbReference type="Rhea" id="RHEA:12605"/>
        <dbReference type="ChEBI" id="CHEBI:15361"/>
        <dbReference type="ChEBI" id="CHEBI:15378"/>
        <dbReference type="ChEBI" id="CHEBI:16526"/>
        <dbReference type="ChEBI" id="CHEBI:57792"/>
        <dbReference type="ChEBI" id="CHEBI:59776"/>
        <dbReference type="EC" id="2.2.1.7"/>
    </reaction>
</comment>
<comment type="similarity">
    <text evidence="2 11">Belongs to the transketolase family. DXPS subfamily.</text>
</comment>
<evidence type="ECO:0000313" key="15">
    <source>
        <dbReference type="Proteomes" id="UP000555407"/>
    </source>
</evidence>
<feature type="domain" description="Transketolase-like pyrimidine-binding" evidence="13">
    <location>
        <begin position="307"/>
        <end position="472"/>
    </location>
</feature>
<keyword evidence="7 11" id="KW-0784">Thiamine biosynthesis</keyword>
<evidence type="ECO:0000256" key="5">
    <source>
        <dbReference type="ARBA" id="ARBA00022723"/>
    </source>
</evidence>
<dbReference type="InterPro" id="IPR020826">
    <property type="entry name" value="Transketolase_BS"/>
</dbReference>
<keyword evidence="9 11" id="KW-0414">Isoprene biosynthesis</keyword>
<dbReference type="NCBIfam" id="NF003933">
    <property type="entry name" value="PRK05444.2-2"/>
    <property type="match status" value="1"/>
</dbReference>
<dbReference type="NCBIfam" id="TIGR00204">
    <property type="entry name" value="dxs"/>
    <property type="match status" value="1"/>
</dbReference>
<feature type="binding site" evidence="11">
    <location>
        <position position="358"/>
    </location>
    <ligand>
        <name>thiamine diphosphate</name>
        <dbReference type="ChEBI" id="CHEBI:58937"/>
    </ligand>
</feature>